<dbReference type="PIRSF" id="PIRSF039099">
    <property type="entry name" value="APP-BP1"/>
    <property type="match status" value="1"/>
</dbReference>
<evidence type="ECO:0000256" key="1">
    <source>
        <dbReference type="ARBA" id="ARBA00005032"/>
    </source>
</evidence>
<dbReference type="PANTHER" id="PTHR10953">
    <property type="entry name" value="UBIQUITIN-ACTIVATING ENZYME E1"/>
    <property type="match status" value="1"/>
</dbReference>
<comment type="caution">
    <text evidence="6">The sequence shown here is derived from an EMBL/GenBank/DDBJ whole genome shotgun (WGS) entry which is preliminary data.</text>
</comment>
<feature type="domain" description="THIF-type NAD/FAD binding fold" evidence="5">
    <location>
        <begin position="15"/>
        <end position="520"/>
    </location>
</feature>
<organism evidence="6 7">
    <name type="scientific">Mucor saturninus</name>
    <dbReference type="NCBI Taxonomy" id="64648"/>
    <lineage>
        <taxon>Eukaryota</taxon>
        <taxon>Fungi</taxon>
        <taxon>Fungi incertae sedis</taxon>
        <taxon>Mucoromycota</taxon>
        <taxon>Mucoromycotina</taxon>
        <taxon>Mucoromycetes</taxon>
        <taxon>Mucorales</taxon>
        <taxon>Mucorineae</taxon>
        <taxon>Mucoraceae</taxon>
        <taxon>Mucor</taxon>
    </lineage>
</organism>
<comment type="similarity">
    <text evidence="2">Belongs to the ubiquitin-activating E1 family. ULA1 subfamily.</text>
</comment>
<evidence type="ECO:0000256" key="4">
    <source>
        <dbReference type="ARBA" id="ARBA00022786"/>
    </source>
</evidence>
<feature type="non-terminal residue" evidence="6">
    <location>
        <position position="526"/>
    </location>
</feature>
<dbReference type="Gene3D" id="3.40.50.720">
    <property type="entry name" value="NAD(P)-binding Rossmann-like Domain"/>
    <property type="match status" value="2"/>
</dbReference>
<dbReference type="EMBL" id="JAEPRD010000365">
    <property type="protein sequence ID" value="KAG2191704.1"/>
    <property type="molecule type" value="Genomic_DNA"/>
</dbReference>
<protein>
    <recommendedName>
        <fullName evidence="3">NEDD8-activating enzyme E1 regulatory subunit</fullName>
    </recommendedName>
</protein>
<dbReference type="OrthoDB" id="1708823at2759"/>
<dbReference type="Pfam" id="PF00899">
    <property type="entry name" value="ThiF"/>
    <property type="match status" value="1"/>
</dbReference>
<name>A0A8H7QGI9_9FUNG</name>
<dbReference type="PANTHER" id="PTHR10953:SF29">
    <property type="entry name" value="NEDD8-ACTIVATING ENZYME E1 REGULATORY SUBUNIT"/>
    <property type="match status" value="1"/>
</dbReference>
<reference evidence="6" key="1">
    <citation type="submission" date="2020-12" db="EMBL/GenBank/DDBJ databases">
        <title>Metabolic potential, ecology and presence of endohyphal bacteria is reflected in genomic diversity of Mucoromycotina.</title>
        <authorList>
            <person name="Muszewska A."/>
            <person name="Okrasinska A."/>
            <person name="Steczkiewicz K."/>
            <person name="Drgas O."/>
            <person name="Orlowska M."/>
            <person name="Perlinska-Lenart U."/>
            <person name="Aleksandrzak-Piekarczyk T."/>
            <person name="Szatraj K."/>
            <person name="Zielenkiewicz U."/>
            <person name="Pilsyk S."/>
            <person name="Malc E."/>
            <person name="Mieczkowski P."/>
            <person name="Kruszewska J.S."/>
            <person name="Biernat P."/>
            <person name="Pawlowska J."/>
        </authorList>
    </citation>
    <scope>NUCLEOTIDE SEQUENCE</scope>
    <source>
        <strain evidence="6">WA0000017839</strain>
    </source>
</reference>
<dbReference type="InterPro" id="IPR000594">
    <property type="entry name" value="ThiF_NAD_FAD-bd"/>
</dbReference>
<dbReference type="AlphaFoldDB" id="A0A8H7QGI9"/>
<proteinExistence type="inferred from homology"/>
<evidence type="ECO:0000256" key="3">
    <source>
        <dbReference type="ARBA" id="ARBA00015407"/>
    </source>
</evidence>
<dbReference type="InterPro" id="IPR035985">
    <property type="entry name" value="Ubiquitin-activating_enz"/>
</dbReference>
<dbReference type="Proteomes" id="UP000603453">
    <property type="component" value="Unassembled WGS sequence"/>
</dbReference>
<dbReference type="GO" id="GO:0045116">
    <property type="term" value="P:protein neddylation"/>
    <property type="evidence" value="ECO:0007669"/>
    <property type="project" value="UniProtKB-UniPathway"/>
</dbReference>
<dbReference type="FunFam" id="3.40.50.720:FF:000475">
    <property type="entry name" value="NEDD8-activating enzyme E1 regulatory subunit"/>
    <property type="match status" value="1"/>
</dbReference>
<comment type="pathway">
    <text evidence="1">Protein modification; protein neddylation.</text>
</comment>
<sequence>FLIMSNPVDLKTQKYDRQLRLWATTGQQALEEANICLLNATPTGCEILKNLVLPGVGLVTIVDEQKVTKQDIHNNFFLDPDSTGQSKAKSAAELLQELNEDASVVHIERNPSDLIHNSPEFFDPFSVIVTVNMVHDDMLKLSTICNESNKILIAVKNKGLVGVFSIQSPEHTVIETHPDNATDLRLATPFQHLVDYVDTFNLDELDQTDHGQVPFVIVLLKYVDAWKKEDNSIQIPLSYQQKKELEKRIAAGKRTPDEENFDEAISNAWRLCSNDHISDEVRHIFEEPSCQSAHSDSPHFWILARAVRDFVENEGGGHLPLSGKLPDMKSDTLNYIGLQNVYREKALCDLEAVKKRVRGFLEGSEVSIPDETIEIFCKNASNVRVIQYRPLTENHVLAEKLVNWVKTDENICYLLGYYGADKFRSKYGHLPVSQVDFNPFKEEVQAYIESLGVSSADTQEVMSSEATDKAILNFIRFGDMETPNLAALVGGLAAQEAIKLITHQYIPINNTCVFNGITSTSSVFEI</sequence>
<dbReference type="InterPro" id="IPR045886">
    <property type="entry name" value="ThiF/MoeB/HesA"/>
</dbReference>
<accession>A0A8H7QGI9</accession>
<gene>
    <name evidence="6" type="ORF">INT47_011365</name>
</gene>
<evidence type="ECO:0000259" key="5">
    <source>
        <dbReference type="Pfam" id="PF00899"/>
    </source>
</evidence>
<evidence type="ECO:0000256" key="2">
    <source>
        <dbReference type="ARBA" id="ARBA00006868"/>
    </source>
</evidence>
<keyword evidence="7" id="KW-1185">Reference proteome</keyword>
<dbReference type="GO" id="GO:0005737">
    <property type="term" value="C:cytoplasm"/>
    <property type="evidence" value="ECO:0007669"/>
    <property type="project" value="TreeGrafter"/>
</dbReference>
<dbReference type="GO" id="GO:0019781">
    <property type="term" value="F:NEDD8 activating enzyme activity"/>
    <property type="evidence" value="ECO:0007669"/>
    <property type="project" value="InterPro"/>
</dbReference>
<evidence type="ECO:0000313" key="6">
    <source>
        <dbReference type="EMBL" id="KAG2191704.1"/>
    </source>
</evidence>
<evidence type="ECO:0000313" key="7">
    <source>
        <dbReference type="Proteomes" id="UP000603453"/>
    </source>
</evidence>
<dbReference type="InterPro" id="IPR030667">
    <property type="entry name" value="APP-BP1"/>
</dbReference>
<keyword evidence="4" id="KW-0833">Ubl conjugation pathway</keyword>
<dbReference type="UniPathway" id="UPA00885"/>
<dbReference type="SUPFAM" id="SSF69572">
    <property type="entry name" value="Activating enzymes of the ubiquitin-like proteins"/>
    <property type="match status" value="1"/>
</dbReference>